<dbReference type="GO" id="GO:0016787">
    <property type="term" value="F:hydrolase activity"/>
    <property type="evidence" value="ECO:0007669"/>
    <property type="project" value="UniProtKB-KW"/>
</dbReference>
<dbReference type="Gene3D" id="3.20.20.140">
    <property type="entry name" value="Metal-dependent hydrolases"/>
    <property type="match status" value="1"/>
</dbReference>
<comment type="caution">
    <text evidence="2">The sequence shown here is derived from an EMBL/GenBank/DDBJ whole genome shotgun (WGS) entry which is preliminary data.</text>
</comment>
<feature type="domain" description="Amidohydrolase 3" evidence="1">
    <location>
        <begin position="2"/>
        <end position="92"/>
    </location>
</feature>
<keyword evidence="2" id="KW-0378">Hydrolase</keyword>
<dbReference type="PANTHER" id="PTHR22642">
    <property type="entry name" value="IMIDAZOLONEPROPIONASE"/>
    <property type="match status" value="1"/>
</dbReference>
<dbReference type="Proteomes" id="UP000266489">
    <property type="component" value="Unassembled WGS sequence"/>
</dbReference>
<dbReference type="AlphaFoldDB" id="A0A398DRA4"/>
<dbReference type="PANTHER" id="PTHR22642:SF2">
    <property type="entry name" value="PROTEIN LONG AFTER FAR-RED 3"/>
    <property type="match status" value="1"/>
</dbReference>
<dbReference type="Pfam" id="PF07969">
    <property type="entry name" value="Amidohydro_3"/>
    <property type="match status" value="1"/>
</dbReference>
<reference evidence="2 3" key="1">
    <citation type="submission" date="2018-09" db="EMBL/GenBank/DDBJ databases">
        <title>Discovery and Ecogenomic Context for Candidatus Cryosericales, a Global Caldiserica Order Active in Thawing Permafrost.</title>
        <authorList>
            <person name="Martinez M.A."/>
            <person name="Woodcroft B.J."/>
            <person name="Ignacio Espinoza J.C."/>
            <person name="Zayed A."/>
            <person name="Singleton C.M."/>
            <person name="Boyd J."/>
            <person name="Li Y.-F."/>
            <person name="Purvine S."/>
            <person name="Maughan H."/>
            <person name="Hodgkins S.B."/>
            <person name="Anderson D."/>
            <person name="Sederholm M."/>
            <person name="Temperton B."/>
            <person name="Saleska S.R."/>
            <person name="Tyson G.W."/>
            <person name="Rich V.I."/>
        </authorList>
    </citation>
    <scope>NUCLEOTIDE SEQUENCE [LARGE SCALE GENOMIC DNA]</scope>
    <source>
        <strain evidence="2 3">SMC5</strain>
    </source>
</reference>
<name>A0A398DRA4_9BACT</name>
<evidence type="ECO:0000313" key="2">
    <source>
        <dbReference type="EMBL" id="RIE14647.1"/>
    </source>
</evidence>
<feature type="non-terminal residue" evidence="2">
    <location>
        <position position="1"/>
    </location>
</feature>
<proteinExistence type="predicted"/>
<evidence type="ECO:0000259" key="1">
    <source>
        <dbReference type="Pfam" id="PF07969"/>
    </source>
</evidence>
<sequence>PGATCYPAFMDSHLHLDLYGFSLLHVNLNGETSLDGALERIRLAGRPDNGTWICGDCWDDELWSDSPHRRQLDDLYPNSPVVLNRKDYHSLWL</sequence>
<feature type="non-terminal residue" evidence="2">
    <location>
        <position position="93"/>
    </location>
</feature>
<evidence type="ECO:0000313" key="3">
    <source>
        <dbReference type="Proteomes" id="UP000266489"/>
    </source>
</evidence>
<gene>
    <name evidence="2" type="ORF">SMC5_01815</name>
</gene>
<dbReference type="EMBL" id="QXIU01000048">
    <property type="protein sequence ID" value="RIE14647.1"/>
    <property type="molecule type" value="Genomic_DNA"/>
</dbReference>
<dbReference type="InterPro" id="IPR013108">
    <property type="entry name" value="Amidohydro_3"/>
</dbReference>
<accession>A0A398DRA4</accession>
<dbReference type="Gene3D" id="3.10.310.70">
    <property type="match status" value="1"/>
</dbReference>
<dbReference type="RefSeq" id="WP_165848923.1">
    <property type="nucleotide sequence ID" value="NZ_QXIU01000048.1"/>
</dbReference>
<organism evidence="2 3">
    <name type="scientific">Candidatus Cryosericum odellii</name>
    <dbReference type="NCBI Taxonomy" id="2290917"/>
    <lineage>
        <taxon>Bacteria</taxon>
        <taxon>Pseudomonadati</taxon>
        <taxon>Caldisericota/Cryosericota group</taxon>
        <taxon>Candidatus Cryosericota</taxon>
        <taxon>Candidatus Cryosericia</taxon>
        <taxon>Candidatus Cryosericales</taxon>
        <taxon>Candidatus Cryosericaceae</taxon>
        <taxon>Candidatus Cryosericum</taxon>
    </lineage>
</organism>
<protein>
    <submittedName>
        <fullName evidence="2">Amidohydrolase</fullName>
    </submittedName>
</protein>